<keyword evidence="1" id="KW-0732">Signal</keyword>
<dbReference type="NCBIfam" id="TIGR00426">
    <property type="entry name" value="competence protein ComEA helix-hairpin-helix repeat region"/>
    <property type="match status" value="1"/>
</dbReference>
<organism evidence="2 3">
    <name type="scientific">Legionella dresdenensis</name>
    <dbReference type="NCBI Taxonomy" id="450200"/>
    <lineage>
        <taxon>Bacteria</taxon>
        <taxon>Pseudomonadati</taxon>
        <taxon>Pseudomonadota</taxon>
        <taxon>Gammaproteobacteria</taxon>
        <taxon>Legionellales</taxon>
        <taxon>Legionellaceae</taxon>
        <taxon>Legionella</taxon>
    </lineage>
</organism>
<evidence type="ECO:0000313" key="2">
    <source>
        <dbReference type="EMBL" id="MFC3909596.1"/>
    </source>
</evidence>
<gene>
    <name evidence="2" type="ORF">ACFORL_11000</name>
</gene>
<sequence length="99" mass="10871">MKKILLALAIAAAFLSYPLGATTTVLIEDSITPINLNTVNAKVLSKSFRGIGVKRAAAIIKYRDSHGRFKTIDELGLVPGISKNFVRIHYEELKKAFVL</sequence>
<keyword evidence="2" id="KW-0238">DNA-binding</keyword>
<dbReference type="Pfam" id="PF12836">
    <property type="entry name" value="HHH_3"/>
    <property type="match status" value="1"/>
</dbReference>
<feature type="signal peptide" evidence="1">
    <location>
        <begin position="1"/>
        <end position="21"/>
    </location>
</feature>
<dbReference type="RefSeq" id="WP_382343963.1">
    <property type="nucleotide sequence ID" value="NZ_JBHSAB010000026.1"/>
</dbReference>
<comment type="caution">
    <text evidence="2">The sequence shown here is derived from an EMBL/GenBank/DDBJ whole genome shotgun (WGS) entry which is preliminary data.</text>
</comment>
<dbReference type="EMBL" id="JBHSAB010000026">
    <property type="protein sequence ID" value="MFC3909596.1"/>
    <property type="molecule type" value="Genomic_DNA"/>
</dbReference>
<keyword evidence="3" id="KW-1185">Reference proteome</keyword>
<dbReference type="PANTHER" id="PTHR21180:SF32">
    <property type="entry name" value="ENDONUCLEASE_EXONUCLEASE_PHOSPHATASE FAMILY DOMAIN-CONTAINING PROTEIN 1"/>
    <property type="match status" value="1"/>
</dbReference>
<evidence type="ECO:0000256" key="1">
    <source>
        <dbReference type="SAM" id="SignalP"/>
    </source>
</evidence>
<feature type="chain" id="PRO_5045101891" evidence="1">
    <location>
        <begin position="22"/>
        <end position="99"/>
    </location>
</feature>
<protein>
    <submittedName>
        <fullName evidence="2">ComEA family DNA-binding protein</fullName>
    </submittedName>
</protein>
<dbReference type="Gene3D" id="1.10.150.280">
    <property type="entry name" value="AF1531-like domain"/>
    <property type="match status" value="1"/>
</dbReference>
<accession>A0ABV8CHJ1</accession>
<dbReference type="PANTHER" id="PTHR21180">
    <property type="entry name" value="ENDONUCLEASE/EXONUCLEASE/PHOSPHATASE FAMILY DOMAIN-CONTAINING PROTEIN 1"/>
    <property type="match status" value="1"/>
</dbReference>
<reference evidence="3" key="1">
    <citation type="journal article" date="2019" name="Int. J. Syst. Evol. Microbiol.">
        <title>The Global Catalogue of Microorganisms (GCM) 10K type strain sequencing project: providing services to taxonomists for standard genome sequencing and annotation.</title>
        <authorList>
            <consortium name="The Broad Institute Genomics Platform"/>
            <consortium name="The Broad Institute Genome Sequencing Center for Infectious Disease"/>
            <person name="Wu L."/>
            <person name="Ma J."/>
        </authorList>
    </citation>
    <scope>NUCLEOTIDE SEQUENCE [LARGE SCALE GENOMIC DNA]</scope>
    <source>
        <strain evidence="3">CCUG 59858</strain>
    </source>
</reference>
<evidence type="ECO:0000313" key="3">
    <source>
        <dbReference type="Proteomes" id="UP001595758"/>
    </source>
</evidence>
<dbReference type="InterPro" id="IPR010994">
    <property type="entry name" value="RuvA_2-like"/>
</dbReference>
<proteinExistence type="predicted"/>
<dbReference type="GO" id="GO:0003677">
    <property type="term" value="F:DNA binding"/>
    <property type="evidence" value="ECO:0007669"/>
    <property type="project" value="UniProtKB-KW"/>
</dbReference>
<name>A0ABV8CHJ1_9GAMM</name>
<dbReference type="SUPFAM" id="SSF47781">
    <property type="entry name" value="RuvA domain 2-like"/>
    <property type="match status" value="1"/>
</dbReference>
<dbReference type="InterPro" id="IPR004509">
    <property type="entry name" value="Competence_ComEA_HhH"/>
</dbReference>
<dbReference type="InterPro" id="IPR051675">
    <property type="entry name" value="Endo/Exo/Phosphatase_dom_1"/>
</dbReference>
<dbReference type="Proteomes" id="UP001595758">
    <property type="component" value="Unassembled WGS sequence"/>
</dbReference>